<keyword evidence="3" id="KW-1185">Reference proteome</keyword>
<feature type="region of interest" description="Disordered" evidence="1">
    <location>
        <begin position="17"/>
        <end position="54"/>
    </location>
</feature>
<proteinExistence type="predicted"/>
<protein>
    <submittedName>
        <fullName evidence="2">Uncharacterized protein</fullName>
    </submittedName>
</protein>
<sequence length="133" mass="12632">MGGGGYLVLGGAAGVEPTIKDRPIDAGEEAGVVHGREGNEGRGGESDGGGVARGEWARVRRGGVSSGGSVDWAWGGRGGAGELGAGGSVGNGYRLLVLTAQEVGGRGGRAPGRQGGGMEGGGGGCNGGEELGG</sequence>
<gene>
    <name evidence="2" type="ORF">KC01_LOCUS17777</name>
</gene>
<dbReference type="EMBL" id="OZ035840">
    <property type="protein sequence ID" value="CAL1587869.1"/>
    <property type="molecule type" value="Genomic_DNA"/>
</dbReference>
<feature type="region of interest" description="Disordered" evidence="1">
    <location>
        <begin position="104"/>
        <end position="133"/>
    </location>
</feature>
<dbReference type="Proteomes" id="UP001497482">
    <property type="component" value="Chromosome 18"/>
</dbReference>
<dbReference type="AlphaFoldDB" id="A0AAV2KIS6"/>
<accession>A0AAV2KIS6</accession>
<reference evidence="2 3" key="1">
    <citation type="submission" date="2024-04" db="EMBL/GenBank/DDBJ databases">
        <authorList>
            <person name="Waldvogel A.-M."/>
            <person name="Schoenle A."/>
        </authorList>
    </citation>
    <scope>NUCLEOTIDE SEQUENCE [LARGE SCALE GENOMIC DNA]</scope>
</reference>
<feature type="compositionally biased region" description="Basic and acidic residues" evidence="1">
    <location>
        <begin position="34"/>
        <end position="45"/>
    </location>
</feature>
<evidence type="ECO:0000256" key="1">
    <source>
        <dbReference type="SAM" id="MobiDB-lite"/>
    </source>
</evidence>
<name>A0AAV2KIS6_KNICA</name>
<evidence type="ECO:0000313" key="2">
    <source>
        <dbReference type="EMBL" id="CAL1587869.1"/>
    </source>
</evidence>
<evidence type="ECO:0000313" key="3">
    <source>
        <dbReference type="Proteomes" id="UP001497482"/>
    </source>
</evidence>
<organism evidence="2 3">
    <name type="scientific">Knipowitschia caucasica</name>
    <name type="common">Caucasian dwarf goby</name>
    <name type="synonym">Pomatoschistus caucasicus</name>
    <dbReference type="NCBI Taxonomy" id="637954"/>
    <lineage>
        <taxon>Eukaryota</taxon>
        <taxon>Metazoa</taxon>
        <taxon>Chordata</taxon>
        <taxon>Craniata</taxon>
        <taxon>Vertebrata</taxon>
        <taxon>Euteleostomi</taxon>
        <taxon>Actinopterygii</taxon>
        <taxon>Neopterygii</taxon>
        <taxon>Teleostei</taxon>
        <taxon>Neoteleostei</taxon>
        <taxon>Acanthomorphata</taxon>
        <taxon>Gobiaria</taxon>
        <taxon>Gobiiformes</taxon>
        <taxon>Gobioidei</taxon>
        <taxon>Gobiidae</taxon>
        <taxon>Gobiinae</taxon>
        <taxon>Knipowitschia</taxon>
    </lineage>
</organism>